<dbReference type="InterPro" id="IPR058792">
    <property type="entry name" value="Beta-barrel_RND_2"/>
</dbReference>
<evidence type="ECO:0000259" key="2">
    <source>
        <dbReference type="Pfam" id="PF25954"/>
    </source>
</evidence>
<feature type="domain" description="CusB-like beta-barrel" evidence="2">
    <location>
        <begin position="232"/>
        <end position="299"/>
    </location>
</feature>
<dbReference type="KEGG" id="lul:LPB138_08400"/>
<keyword evidence="1" id="KW-0175">Coiled coil</keyword>
<dbReference type="RefSeq" id="WP_070236866.1">
    <property type="nucleotide sequence ID" value="NZ_CP017478.1"/>
</dbReference>
<dbReference type="PROSITE" id="PS51257">
    <property type="entry name" value="PROKAR_LIPOPROTEIN"/>
    <property type="match status" value="1"/>
</dbReference>
<gene>
    <name evidence="3" type="ORF">LPB138_08400</name>
</gene>
<protein>
    <submittedName>
        <fullName evidence="3">Efflux transporter periplasmic adaptor subunit</fullName>
    </submittedName>
</protein>
<dbReference type="Gene3D" id="2.40.50.100">
    <property type="match status" value="1"/>
</dbReference>
<feature type="coiled-coil region" evidence="1">
    <location>
        <begin position="151"/>
        <end position="178"/>
    </location>
</feature>
<dbReference type="GO" id="GO:0015562">
    <property type="term" value="F:efflux transmembrane transporter activity"/>
    <property type="evidence" value="ECO:0007669"/>
    <property type="project" value="TreeGrafter"/>
</dbReference>
<evidence type="ECO:0000313" key="4">
    <source>
        <dbReference type="Proteomes" id="UP000176050"/>
    </source>
</evidence>
<sequence>MKYYIFFISFLFFISCKKSEEKILPEKTSLTESVYSSVTIQPDSLYQVYSAVGGILEKNLVEEGDEVGKGTSLIQIINNTPKLNTENTRLALELAKENYSGSATILQGIEDEIIAAKLKYANDSINYKRQQNLWSQKIGSKIEYDTKKLNYELSSNNLQILQSKYNRTKNELGTAVQQAQNNYQTSLINTKDFTVKSKINGKVYALFKNQGELVSTMEPLASVGSSKDFIIEMLVDEVDIVKIKLGQKALITLDSYNSTVFESVVNKIYPRKDERTQTFKIEAIFSKPPKVLYPGLSGEGNIIISQKEKVLTIPKDYLVDENKVQTDAGLIEVVTGLESLDKIEVLEGIDSETYIYKPSE</sequence>
<name>A0A1D8P7Z6_9FLAO</name>
<dbReference type="Pfam" id="PF25954">
    <property type="entry name" value="Beta-barrel_RND_2"/>
    <property type="match status" value="1"/>
</dbReference>
<organism evidence="3 4">
    <name type="scientific">Urechidicola croceus</name>
    <dbReference type="NCBI Taxonomy" id="1850246"/>
    <lineage>
        <taxon>Bacteria</taxon>
        <taxon>Pseudomonadati</taxon>
        <taxon>Bacteroidota</taxon>
        <taxon>Flavobacteriia</taxon>
        <taxon>Flavobacteriales</taxon>
        <taxon>Flavobacteriaceae</taxon>
        <taxon>Urechidicola</taxon>
    </lineage>
</organism>
<dbReference type="OrthoDB" id="869610at2"/>
<reference evidence="3 4" key="1">
    <citation type="submission" date="2016-10" db="EMBL/GenBank/DDBJ databases">
        <title>Lutibacter sp. LPB0138, isolated from marine gastropod.</title>
        <authorList>
            <person name="Kim E."/>
            <person name="Yi H."/>
        </authorList>
    </citation>
    <scope>NUCLEOTIDE SEQUENCE [LARGE SCALE GENOMIC DNA]</scope>
    <source>
        <strain evidence="3 4">LPB0138</strain>
    </source>
</reference>
<dbReference type="Gene3D" id="1.10.287.470">
    <property type="entry name" value="Helix hairpin bin"/>
    <property type="match status" value="1"/>
</dbReference>
<dbReference type="Proteomes" id="UP000176050">
    <property type="component" value="Chromosome"/>
</dbReference>
<dbReference type="Gene3D" id="2.40.30.170">
    <property type="match status" value="1"/>
</dbReference>
<accession>A0A1D8P7Z6</accession>
<dbReference type="GO" id="GO:1990281">
    <property type="term" value="C:efflux pump complex"/>
    <property type="evidence" value="ECO:0007669"/>
    <property type="project" value="TreeGrafter"/>
</dbReference>
<dbReference type="AlphaFoldDB" id="A0A1D8P7Z6"/>
<evidence type="ECO:0000256" key="1">
    <source>
        <dbReference type="SAM" id="Coils"/>
    </source>
</evidence>
<proteinExistence type="predicted"/>
<evidence type="ECO:0000313" key="3">
    <source>
        <dbReference type="EMBL" id="AOW20693.1"/>
    </source>
</evidence>
<dbReference type="PANTHER" id="PTHR30469:SF33">
    <property type="entry name" value="SLR1207 PROTEIN"/>
    <property type="match status" value="1"/>
</dbReference>
<dbReference type="PANTHER" id="PTHR30469">
    <property type="entry name" value="MULTIDRUG RESISTANCE PROTEIN MDTA"/>
    <property type="match status" value="1"/>
</dbReference>
<dbReference type="EMBL" id="CP017478">
    <property type="protein sequence ID" value="AOW20693.1"/>
    <property type="molecule type" value="Genomic_DNA"/>
</dbReference>
<dbReference type="SUPFAM" id="SSF111369">
    <property type="entry name" value="HlyD-like secretion proteins"/>
    <property type="match status" value="1"/>
</dbReference>
<keyword evidence="4" id="KW-1185">Reference proteome</keyword>
<dbReference type="STRING" id="1850246.LPB138_08400"/>